<keyword evidence="5" id="KW-0045">Antibiotic biosynthesis</keyword>
<keyword evidence="2" id="KW-0489">Methyltransferase</keyword>
<feature type="domain" description="Methyltransferase MycE N-terminal" evidence="6">
    <location>
        <begin position="20"/>
        <end position="128"/>
    </location>
</feature>
<evidence type="ECO:0000256" key="5">
    <source>
        <dbReference type="ARBA" id="ARBA00023194"/>
    </source>
</evidence>
<evidence type="ECO:0000259" key="6">
    <source>
        <dbReference type="Pfam" id="PF17843"/>
    </source>
</evidence>
<evidence type="ECO:0000313" key="8">
    <source>
        <dbReference type="Proteomes" id="UP000612585"/>
    </source>
</evidence>
<dbReference type="Proteomes" id="UP000612585">
    <property type="component" value="Unassembled WGS sequence"/>
</dbReference>
<dbReference type="GO" id="GO:0032259">
    <property type="term" value="P:methylation"/>
    <property type="evidence" value="ECO:0007669"/>
    <property type="project" value="UniProtKB-KW"/>
</dbReference>
<evidence type="ECO:0000256" key="3">
    <source>
        <dbReference type="ARBA" id="ARBA00022679"/>
    </source>
</evidence>
<comment type="caution">
    <text evidence="7">The sequence shown here is derived from an EMBL/GenBank/DDBJ whole genome shotgun (WGS) entry which is preliminary data.</text>
</comment>
<dbReference type="CDD" id="cd02440">
    <property type="entry name" value="AdoMet_MTases"/>
    <property type="match status" value="1"/>
</dbReference>
<dbReference type="AlphaFoldDB" id="A0A8J4E3R3"/>
<dbReference type="InterPro" id="IPR040800">
    <property type="entry name" value="MycE_N"/>
</dbReference>
<dbReference type="Gene3D" id="3.40.50.150">
    <property type="entry name" value="Vaccinia Virus protein VP39"/>
    <property type="match status" value="1"/>
</dbReference>
<name>A0A8J4E3R3_9ACTN</name>
<sequence length="412" mass="44624">MRPVDTVTADQDVERQLETVERLVRAADGRDAELANVVDALGAGEVAALAVEELVFRCAPPGNPVPVDVQLDLVHGVRRLVYTLSVRAGEAVTATPEGSGTACARLEFELTQLLRLLYGPADGRTTGTHRTELLVHRREVLAAYAYVKDQGGLGAVLAATSRATATVLGALAAGRPPLDELAVRYGADKWGPWHWFAPHYERHLQHLRDRPVRVLEIGIGGYRDPNAGGESLRMWKRYFHRGVITGVDVFEKHGLRGPRLRVLRGDQGDPEFLASLAAYGPFDVIVDDGSHVSAHVRAGFAELFRHLRPGGCYVIEDLWTSYCPGFGGDADPAAGTTSLALLKSLIDSIHYEERTDAGATGGYPDAELVGLHVYHNVAFLEKGVNAEGGIPSWIPRSIDALVTDPTDRAGRR</sequence>
<dbReference type="GO" id="GO:0008168">
    <property type="term" value="F:methyltransferase activity"/>
    <property type="evidence" value="ECO:0007669"/>
    <property type="project" value="UniProtKB-KW"/>
</dbReference>
<reference evidence="7" key="1">
    <citation type="submission" date="2021-01" db="EMBL/GenBank/DDBJ databases">
        <title>Whole genome shotgun sequence of Virgisporangium aurantiacum NBRC 16421.</title>
        <authorList>
            <person name="Komaki H."/>
            <person name="Tamura T."/>
        </authorList>
    </citation>
    <scope>NUCLEOTIDE SEQUENCE</scope>
    <source>
        <strain evidence="7">NBRC 16421</strain>
    </source>
</reference>
<gene>
    <name evidence="7" type="ORF">Vau01_079020</name>
</gene>
<keyword evidence="8" id="KW-1185">Reference proteome</keyword>
<organism evidence="7 8">
    <name type="scientific">Virgisporangium aurantiacum</name>
    <dbReference type="NCBI Taxonomy" id="175570"/>
    <lineage>
        <taxon>Bacteria</taxon>
        <taxon>Bacillati</taxon>
        <taxon>Actinomycetota</taxon>
        <taxon>Actinomycetes</taxon>
        <taxon>Micromonosporales</taxon>
        <taxon>Micromonosporaceae</taxon>
        <taxon>Virgisporangium</taxon>
    </lineage>
</organism>
<dbReference type="Gene3D" id="3.30.1050.30">
    <property type="match status" value="1"/>
</dbReference>
<comment type="pathway">
    <text evidence="1">Antibiotic biosynthesis.</text>
</comment>
<proteinExistence type="predicted"/>
<evidence type="ECO:0000313" key="7">
    <source>
        <dbReference type="EMBL" id="GIJ60386.1"/>
    </source>
</evidence>
<dbReference type="SUPFAM" id="SSF53335">
    <property type="entry name" value="S-adenosyl-L-methionine-dependent methyltransferases"/>
    <property type="match status" value="1"/>
</dbReference>
<dbReference type="GO" id="GO:0017000">
    <property type="term" value="P:antibiotic biosynthetic process"/>
    <property type="evidence" value="ECO:0007669"/>
    <property type="project" value="UniProtKB-KW"/>
</dbReference>
<dbReference type="Pfam" id="PF17843">
    <property type="entry name" value="MycE_N"/>
    <property type="match status" value="1"/>
</dbReference>
<evidence type="ECO:0000256" key="4">
    <source>
        <dbReference type="ARBA" id="ARBA00022691"/>
    </source>
</evidence>
<evidence type="ECO:0000256" key="1">
    <source>
        <dbReference type="ARBA" id="ARBA00004792"/>
    </source>
</evidence>
<accession>A0A8J4E3R3</accession>
<dbReference type="InterPro" id="IPR029063">
    <property type="entry name" value="SAM-dependent_MTases_sf"/>
</dbReference>
<keyword evidence="3" id="KW-0808">Transferase</keyword>
<dbReference type="EMBL" id="BOPG01000053">
    <property type="protein sequence ID" value="GIJ60386.1"/>
    <property type="molecule type" value="Genomic_DNA"/>
</dbReference>
<evidence type="ECO:0000256" key="2">
    <source>
        <dbReference type="ARBA" id="ARBA00022603"/>
    </source>
</evidence>
<protein>
    <recommendedName>
        <fullName evidence="6">Methyltransferase MycE N-terminal domain-containing protein</fullName>
    </recommendedName>
</protein>
<keyword evidence="4" id="KW-0949">S-adenosyl-L-methionine</keyword>